<keyword evidence="1" id="KW-0472">Membrane</keyword>
<keyword evidence="1" id="KW-0812">Transmembrane</keyword>
<keyword evidence="1" id="KW-1133">Transmembrane helix</keyword>
<feature type="transmembrane region" description="Helical" evidence="1">
    <location>
        <begin position="48"/>
        <end position="76"/>
    </location>
</feature>
<feature type="transmembrane region" description="Helical" evidence="1">
    <location>
        <begin position="88"/>
        <end position="109"/>
    </location>
</feature>
<dbReference type="AlphaFoldDB" id="A0A382ZYP1"/>
<feature type="transmembrane region" description="Helical" evidence="1">
    <location>
        <begin position="7"/>
        <end position="28"/>
    </location>
</feature>
<dbReference type="PANTHER" id="PTHR46826:SF1">
    <property type="entry name" value="TVP38_TMEM64 FAMILY MEMBRANE PROTEIN YDJX"/>
    <property type="match status" value="1"/>
</dbReference>
<feature type="domain" description="VTT" evidence="2">
    <location>
        <begin position="70"/>
        <end position="184"/>
    </location>
</feature>
<evidence type="ECO:0000313" key="3">
    <source>
        <dbReference type="EMBL" id="SVE00604.1"/>
    </source>
</evidence>
<gene>
    <name evidence="3" type="ORF">METZ01_LOCUS453458</name>
</gene>
<evidence type="ECO:0000259" key="2">
    <source>
        <dbReference type="Pfam" id="PF09335"/>
    </source>
</evidence>
<dbReference type="InterPro" id="IPR053240">
    <property type="entry name" value="VTT_domain"/>
</dbReference>
<dbReference type="EMBL" id="UINC01187734">
    <property type="protein sequence ID" value="SVE00604.1"/>
    <property type="molecule type" value="Genomic_DNA"/>
</dbReference>
<organism evidence="3">
    <name type="scientific">marine metagenome</name>
    <dbReference type="NCBI Taxonomy" id="408172"/>
    <lineage>
        <taxon>unclassified sequences</taxon>
        <taxon>metagenomes</taxon>
        <taxon>ecological metagenomes</taxon>
    </lineage>
</organism>
<proteinExistence type="predicted"/>
<name>A0A382ZYP1_9ZZZZ</name>
<feature type="transmembrane region" description="Helical" evidence="1">
    <location>
        <begin position="200"/>
        <end position="217"/>
    </location>
</feature>
<evidence type="ECO:0000256" key="1">
    <source>
        <dbReference type="SAM" id="Phobius"/>
    </source>
</evidence>
<dbReference type="PANTHER" id="PTHR46826">
    <property type="match status" value="1"/>
</dbReference>
<reference evidence="3" key="1">
    <citation type="submission" date="2018-05" db="EMBL/GenBank/DDBJ databases">
        <authorList>
            <person name="Lanie J.A."/>
            <person name="Ng W.-L."/>
            <person name="Kazmierczak K.M."/>
            <person name="Andrzejewski T.M."/>
            <person name="Davidsen T.M."/>
            <person name="Wayne K.J."/>
            <person name="Tettelin H."/>
            <person name="Glass J.I."/>
            <person name="Rusch D."/>
            <person name="Podicherti R."/>
            <person name="Tsui H.-C.T."/>
            <person name="Winkler M.E."/>
        </authorList>
    </citation>
    <scope>NUCLEOTIDE SEQUENCE</scope>
</reference>
<protein>
    <recommendedName>
        <fullName evidence="2">VTT domain-containing protein</fullName>
    </recommendedName>
</protein>
<dbReference type="Pfam" id="PF09335">
    <property type="entry name" value="VTT_dom"/>
    <property type="match status" value="1"/>
</dbReference>
<feature type="transmembrane region" description="Helical" evidence="1">
    <location>
        <begin position="161"/>
        <end position="180"/>
    </location>
</feature>
<sequence>MINKKIILLIIVGLGIIGFYLFDIQQYFSLESLKTSQDRLDIIYKENPIIFVSWFVGIYIFTVALSLPGATILTLASGAVFGSILGTFLVNVGATVGAAMAFLCARFIFRDLVEKKFSDKFEPINNGISRNPISYLLFLRLVPLFPFFLTNLVLGVTQVRLPIYILCTMIGILPGSFIYANAGSNLAQINSTSDIVSFEVFFALFLLGIFVLIPVIYRRYK</sequence>
<feature type="transmembrane region" description="Helical" evidence="1">
    <location>
        <begin position="133"/>
        <end position="154"/>
    </location>
</feature>
<accession>A0A382ZYP1</accession>
<dbReference type="InterPro" id="IPR032816">
    <property type="entry name" value="VTT_dom"/>
</dbReference>